<gene>
    <name evidence="3" type="ORF">NGM29_02455</name>
</gene>
<dbReference type="Proteomes" id="UP001056855">
    <property type="component" value="Chromosome"/>
</dbReference>
<evidence type="ECO:0000256" key="1">
    <source>
        <dbReference type="SAM" id="MobiDB-lite"/>
    </source>
</evidence>
<proteinExistence type="predicted"/>
<dbReference type="InterPro" id="IPR035986">
    <property type="entry name" value="PKD_dom_sf"/>
</dbReference>
<accession>A0A9E7N9Z1</accession>
<dbReference type="InterPro" id="IPR013783">
    <property type="entry name" value="Ig-like_fold"/>
</dbReference>
<evidence type="ECO:0000313" key="4">
    <source>
        <dbReference type="Proteomes" id="UP001056855"/>
    </source>
</evidence>
<dbReference type="GeneID" id="73288871"/>
<feature type="domain" description="PKD" evidence="2">
    <location>
        <begin position="82"/>
        <end position="156"/>
    </location>
</feature>
<name>A0A9E7N9Z1_9EURY</name>
<feature type="compositionally biased region" description="Acidic residues" evidence="1">
    <location>
        <begin position="32"/>
        <end position="64"/>
    </location>
</feature>
<dbReference type="InterPro" id="IPR000601">
    <property type="entry name" value="PKD_dom"/>
</dbReference>
<dbReference type="Pfam" id="PF18911">
    <property type="entry name" value="PKD_4"/>
    <property type="match status" value="1"/>
</dbReference>
<dbReference type="RefSeq" id="WP_254158669.1">
    <property type="nucleotide sequence ID" value="NZ_CP100355.1"/>
</dbReference>
<dbReference type="AlphaFoldDB" id="A0A9E7N9Z1"/>
<feature type="compositionally biased region" description="Basic and acidic residues" evidence="1">
    <location>
        <begin position="66"/>
        <end position="88"/>
    </location>
</feature>
<evidence type="ECO:0000259" key="2">
    <source>
        <dbReference type="Pfam" id="PF18911"/>
    </source>
</evidence>
<feature type="region of interest" description="Disordered" evidence="1">
    <location>
        <begin position="30"/>
        <end position="97"/>
    </location>
</feature>
<keyword evidence="4" id="KW-1185">Reference proteome</keyword>
<protein>
    <submittedName>
        <fullName evidence="3">PKD domain-containing protein</fullName>
    </submittedName>
</protein>
<organism evidence="3 4">
    <name type="scientific">Natronosalvus rutilus</name>
    <dbReference type="NCBI Taxonomy" id="2953753"/>
    <lineage>
        <taxon>Archaea</taxon>
        <taxon>Methanobacteriati</taxon>
        <taxon>Methanobacteriota</taxon>
        <taxon>Stenosarchaea group</taxon>
        <taxon>Halobacteria</taxon>
        <taxon>Halobacteriales</taxon>
        <taxon>Natrialbaceae</taxon>
        <taxon>Natronosalvus</taxon>
    </lineage>
</organism>
<dbReference type="KEGG" id="sawl:NGM29_02455"/>
<dbReference type="SUPFAM" id="SSF49299">
    <property type="entry name" value="PKD domain"/>
    <property type="match status" value="1"/>
</dbReference>
<reference evidence="3" key="1">
    <citation type="submission" date="2022-06" db="EMBL/GenBank/DDBJ databases">
        <title>Diverse halophilic archaea isolated from saline environments.</title>
        <authorList>
            <person name="Cui H.-L."/>
        </authorList>
    </citation>
    <scope>NUCLEOTIDE SEQUENCE</scope>
    <source>
        <strain evidence="3">WLHS1</strain>
    </source>
</reference>
<dbReference type="EMBL" id="CP100355">
    <property type="protein sequence ID" value="UTF54165.1"/>
    <property type="molecule type" value="Genomic_DNA"/>
</dbReference>
<dbReference type="Gene3D" id="2.60.40.10">
    <property type="entry name" value="Immunoglobulins"/>
    <property type="match status" value="1"/>
</dbReference>
<evidence type="ECO:0000313" key="3">
    <source>
        <dbReference type="EMBL" id="UTF54165.1"/>
    </source>
</evidence>
<sequence length="162" mass="17637">METLWVDVDLETRVQWHLAIVESLVGDGLFAADDDEGGEDDETDVEDPDVDEAEEPEPEPEPDAGEPGRDPIDEIRTTPEDATERTFSVDDPVTLDASCSRAPEGEIVRYEWSIYGEGSFDKTGRTIDVTISGGGDYPIVLRVDDDGGRTDTAEITLSAESS</sequence>